<dbReference type="OrthoDB" id="203320at2759"/>
<accession>F0YSD4</accession>
<protein>
    <submittedName>
        <fullName evidence="3">Uncharacterized protein</fullName>
    </submittedName>
</protein>
<dbReference type="AlphaFoldDB" id="F0YSD4"/>
<keyword evidence="2" id="KW-0812">Transmembrane</keyword>
<reference evidence="3 4" key="1">
    <citation type="journal article" date="2011" name="Proc. Natl. Acad. Sci. U.S.A.">
        <title>Niche of harmful alga Aureococcus anophagefferens revealed through ecogenomics.</title>
        <authorList>
            <person name="Gobler C.J."/>
            <person name="Berry D.L."/>
            <person name="Dyhrman S.T."/>
            <person name="Wilhelm S.W."/>
            <person name="Salamov A."/>
            <person name="Lobanov A.V."/>
            <person name="Zhang Y."/>
            <person name="Collier J.L."/>
            <person name="Wurch L.L."/>
            <person name="Kustka A.B."/>
            <person name="Dill B.D."/>
            <person name="Shah M."/>
            <person name="VerBerkmoes N.C."/>
            <person name="Kuo A."/>
            <person name="Terry A."/>
            <person name="Pangilinan J."/>
            <person name="Lindquist E.A."/>
            <person name="Lucas S."/>
            <person name="Paulsen I.T."/>
            <person name="Hattenrath-Lehmann T.K."/>
            <person name="Talmage S.C."/>
            <person name="Walker E.A."/>
            <person name="Koch F."/>
            <person name="Burson A.M."/>
            <person name="Marcoval M.A."/>
            <person name="Tang Y.Z."/>
            <person name="Lecleir G.R."/>
            <person name="Coyne K.J."/>
            <person name="Berg G.M."/>
            <person name="Bertrand E.M."/>
            <person name="Saito M.A."/>
            <person name="Gladyshev V.N."/>
            <person name="Grigoriev I.V."/>
        </authorList>
    </citation>
    <scope>NUCLEOTIDE SEQUENCE [LARGE SCALE GENOMIC DNA]</scope>
    <source>
        <strain evidence="4">CCMP 1984</strain>
    </source>
</reference>
<dbReference type="KEGG" id="aaf:AURANDRAFT_69315"/>
<feature type="transmembrane region" description="Helical" evidence="2">
    <location>
        <begin position="49"/>
        <end position="72"/>
    </location>
</feature>
<feature type="transmembrane region" description="Helical" evidence="2">
    <location>
        <begin position="141"/>
        <end position="161"/>
    </location>
</feature>
<evidence type="ECO:0000313" key="4">
    <source>
        <dbReference type="Proteomes" id="UP000002729"/>
    </source>
</evidence>
<keyword evidence="4" id="KW-1185">Reference proteome</keyword>
<evidence type="ECO:0000313" key="3">
    <source>
        <dbReference type="EMBL" id="EGB01975.1"/>
    </source>
</evidence>
<feature type="transmembrane region" description="Helical" evidence="2">
    <location>
        <begin position="239"/>
        <end position="259"/>
    </location>
</feature>
<feature type="region of interest" description="Disordered" evidence="1">
    <location>
        <begin position="1"/>
        <end position="23"/>
    </location>
</feature>
<organism evidence="4">
    <name type="scientific">Aureococcus anophagefferens</name>
    <name type="common">Harmful bloom alga</name>
    <dbReference type="NCBI Taxonomy" id="44056"/>
    <lineage>
        <taxon>Eukaryota</taxon>
        <taxon>Sar</taxon>
        <taxon>Stramenopiles</taxon>
        <taxon>Ochrophyta</taxon>
        <taxon>Pelagophyceae</taxon>
        <taxon>Pelagomonadales</taxon>
        <taxon>Pelagomonadaceae</taxon>
        <taxon>Aureococcus</taxon>
    </lineage>
</organism>
<gene>
    <name evidence="3" type="ORF">AURANDRAFT_69315</name>
</gene>
<name>F0YSD4_AURAN</name>
<evidence type="ECO:0000256" key="2">
    <source>
        <dbReference type="SAM" id="Phobius"/>
    </source>
</evidence>
<dbReference type="GeneID" id="20227410"/>
<keyword evidence="2" id="KW-1133">Transmembrane helix</keyword>
<dbReference type="RefSeq" id="XP_009043326.1">
    <property type="nucleotide sequence ID" value="XM_009045078.1"/>
</dbReference>
<sequence length="320" mass="34669">MELPGNGSSTPKETTPLRGPALPAFPRDGRLNVSSNIILHFRVQELKDLCFVNFVLALLTLLYMGVNVTMFVLNYLNRDDDDCGDPDSVYVARCGSPVSAFVFHALEFWATAAYAMVEAFALVYTPRALSSISNRPNLLKLLLFFDVVATFVPALLVTLNLEAFEVASHEIEYCNELTMAFANLVLLASLVRRRRGAEPGPGAGGDGAVNASIALAAAATAAVQVLVYNSGLPDAERVAHYFEFTFAVLSSFVTFWFCLDNRAMGEEEVLCIMYGDHRDCSNCTVVHTSRASELVALKQAGSLNAAARARRHADGAACLV</sequence>
<dbReference type="Proteomes" id="UP000002729">
    <property type="component" value="Unassembled WGS sequence"/>
</dbReference>
<dbReference type="EMBL" id="GL833940">
    <property type="protein sequence ID" value="EGB01975.1"/>
    <property type="molecule type" value="Genomic_DNA"/>
</dbReference>
<dbReference type="eggNOG" id="ENOG502SVTD">
    <property type="taxonomic scope" value="Eukaryota"/>
</dbReference>
<feature type="compositionally biased region" description="Polar residues" evidence="1">
    <location>
        <begin position="1"/>
        <end position="13"/>
    </location>
</feature>
<dbReference type="OMA" id="YETIAHE"/>
<feature type="transmembrane region" description="Helical" evidence="2">
    <location>
        <begin position="108"/>
        <end position="129"/>
    </location>
</feature>
<evidence type="ECO:0000256" key="1">
    <source>
        <dbReference type="SAM" id="MobiDB-lite"/>
    </source>
</evidence>
<dbReference type="InParanoid" id="F0YSD4"/>
<keyword evidence="2" id="KW-0472">Membrane</keyword>
<proteinExistence type="predicted"/>